<dbReference type="Gene3D" id="2.60.40.760">
    <property type="entry name" value="Expansin, cellulose-binding-like domain"/>
    <property type="match status" value="1"/>
</dbReference>
<dbReference type="Proteomes" id="UP000233551">
    <property type="component" value="Unassembled WGS sequence"/>
</dbReference>
<evidence type="ECO:0000259" key="2">
    <source>
        <dbReference type="PROSITE" id="PS50843"/>
    </source>
</evidence>
<dbReference type="Gene3D" id="2.40.40.10">
    <property type="entry name" value="RlpA-like domain"/>
    <property type="match status" value="1"/>
</dbReference>
<dbReference type="InterPro" id="IPR036749">
    <property type="entry name" value="Expansin_CBD_sf"/>
</dbReference>
<dbReference type="PANTHER" id="PTHR31692">
    <property type="entry name" value="EXPANSIN-B3"/>
    <property type="match status" value="1"/>
</dbReference>
<dbReference type="PROSITE" id="PS50843">
    <property type="entry name" value="EXPANSIN_CBD"/>
    <property type="match status" value="1"/>
</dbReference>
<protein>
    <recommendedName>
        <fullName evidence="5">Expansin-like B1</fullName>
    </recommendedName>
</protein>
<name>A0A2I0I2R4_PUNGR</name>
<keyword evidence="4" id="KW-1185">Reference proteome</keyword>
<dbReference type="PANTHER" id="PTHR31692:SF2">
    <property type="entry name" value="EXPANSIN-LIKE B1"/>
    <property type="match status" value="1"/>
</dbReference>
<evidence type="ECO:0000313" key="4">
    <source>
        <dbReference type="Proteomes" id="UP000233551"/>
    </source>
</evidence>
<dbReference type="InterPro" id="IPR007117">
    <property type="entry name" value="Expansin_CBD"/>
</dbReference>
<dbReference type="AlphaFoldDB" id="A0A2I0I2R4"/>
<evidence type="ECO:0008006" key="5">
    <source>
        <dbReference type="Google" id="ProtNLM"/>
    </source>
</evidence>
<dbReference type="GO" id="GO:0009653">
    <property type="term" value="P:anatomical structure morphogenesis"/>
    <property type="evidence" value="ECO:0007669"/>
    <property type="project" value="UniProtKB-ARBA"/>
</dbReference>
<reference evidence="3 4" key="1">
    <citation type="submission" date="2017-11" db="EMBL/GenBank/DDBJ databases">
        <title>De-novo sequencing of pomegranate (Punica granatum L.) genome.</title>
        <authorList>
            <person name="Akparov Z."/>
            <person name="Amiraslanov A."/>
            <person name="Hajiyeva S."/>
            <person name="Abbasov M."/>
            <person name="Kaur K."/>
            <person name="Hamwieh A."/>
            <person name="Solovyev V."/>
            <person name="Salamov A."/>
            <person name="Braich B."/>
            <person name="Kosarev P."/>
            <person name="Mahmoud A."/>
            <person name="Hajiyev E."/>
            <person name="Babayeva S."/>
            <person name="Izzatullayeva V."/>
            <person name="Mammadov A."/>
            <person name="Mammadov A."/>
            <person name="Sharifova S."/>
            <person name="Ojaghi J."/>
            <person name="Eynullazada K."/>
            <person name="Bayramov B."/>
            <person name="Abdulazimova A."/>
            <person name="Shahmuradov I."/>
        </authorList>
    </citation>
    <scope>NUCLEOTIDE SEQUENCE [LARGE SCALE GENOMIC DNA]</scope>
    <source>
        <strain evidence="4">cv. AG2017</strain>
        <tissue evidence="3">Leaf</tissue>
    </source>
</reference>
<organism evidence="3 4">
    <name type="scientific">Punica granatum</name>
    <name type="common">Pomegranate</name>
    <dbReference type="NCBI Taxonomy" id="22663"/>
    <lineage>
        <taxon>Eukaryota</taxon>
        <taxon>Viridiplantae</taxon>
        <taxon>Streptophyta</taxon>
        <taxon>Embryophyta</taxon>
        <taxon>Tracheophyta</taxon>
        <taxon>Spermatophyta</taxon>
        <taxon>Magnoliopsida</taxon>
        <taxon>eudicotyledons</taxon>
        <taxon>Gunneridae</taxon>
        <taxon>Pentapetalae</taxon>
        <taxon>rosids</taxon>
        <taxon>malvids</taxon>
        <taxon>Myrtales</taxon>
        <taxon>Lythraceae</taxon>
        <taxon>Punica</taxon>
    </lineage>
</organism>
<comment type="caution">
    <text evidence="3">The sequence shown here is derived from an EMBL/GenBank/DDBJ whole genome shotgun (WGS) entry which is preliminary data.</text>
</comment>
<sequence length="264" mass="29236">MADVCYCHDSFTRSRATYYGSPDCYGTPTGACGYGEYGRDVNDGPVPLGPGALHGRRGTRTLTLLDLRPKYIFPFGHPVVSCPLGTLDNRLGPKSIVKCTKPQCTEDGVNVVVTDYGEGDRTDFILSQRAYGEMSKPDKAQELFAYGVVDVEFRRVPCQYSGDNLLLKVNEHSKQPGYLAIILLYVAGQNDITAVEFWEEDRQQWTPMRRAYGAVFDLANPPSGDINVRFLVSGTNGVNWVHPNDGIPSDWEAGATYDTQIQLY</sequence>
<dbReference type="InterPro" id="IPR036908">
    <property type="entry name" value="RlpA-like_sf"/>
</dbReference>
<dbReference type="InterPro" id="IPR007112">
    <property type="entry name" value="Expansin/allergen_DPBB_dom"/>
</dbReference>
<dbReference type="Pfam" id="PF01357">
    <property type="entry name" value="Expansin_C"/>
    <property type="match status" value="1"/>
</dbReference>
<accession>A0A2I0I2R4</accession>
<dbReference type="SUPFAM" id="SSF50685">
    <property type="entry name" value="Barwin-like endoglucanases"/>
    <property type="match status" value="1"/>
</dbReference>
<gene>
    <name evidence="3" type="ORF">CRG98_041488</name>
</gene>
<proteinExistence type="predicted"/>
<evidence type="ECO:0000259" key="1">
    <source>
        <dbReference type="PROSITE" id="PS50842"/>
    </source>
</evidence>
<feature type="domain" description="Expansin-like CBD" evidence="2">
    <location>
        <begin position="177"/>
        <end position="259"/>
    </location>
</feature>
<dbReference type="PROSITE" id="PS50842">
    <property type="entry name" value="EXPANSIN_EG45"/>
    <property type="match status" value="1"/>
</dbReference>
<dbReference type="EMBL" id="PGOL01004205">
    <property type="protein sequence ID" value="PKI38123.1"/>
    <property type="molecule type" value="Genomic_DNA"/>
</dbReference>
<dbReference type="SUPFAM" id="SSF49590">
    <property type="entry name" value="PHL pollen allergen"/>
    <property type="match status" value="1"/>
</dbReference>
<evidence type="ECO:0000313" key="3">
    <source>
        <dbReference type="EMBL" id="PKI38123.1"/>
    </source>
</evidence>
<dbReference type="STRING" id="22663.A0A2I0I2R4"/>
<feature type="domain" description="Expansin-like EG45" evidence="1">
    <location>
        <begin position="29"/>
        <end position="163"/>
    </location>
</feature>